<evidence type="ECO:0000313" key="3">
    <source>
        <dbReference type="Proteomes" id="UP001557465"/>
    </source>
</evidence>
<reference evidence="2 3" key="1">
    <citation type="journal article" date="2011" name="Int. J. Syst. Evol. Microbiol.">
        <title>Zhongshania antarctica gen. nov., sp. nov. and Zhongshania guokunii sp. nov., gammaproteobacteria respectively isolated from coastal attached (fast) ice and surface seawater of the Antarctic.</title>
        <authorList>
            <person name="Li H.J."/>
            <person name="Zhang X.Y."/>
            <person name="Chen C.X."/>
            <person name="Zhang Y.J."/>
            <person name="Gao Z.M."/>
            <person name="Yu Y."/>
            <person name="Chen X.L."/>
            <person name="Chen B."/>
            <person name="Zhang Y.Z."/>
        </authorList>
    </citation>
    <scope>NUCLEOTIDE SEQUENCE [LARGE SCALE GENOMIC DNA]</scope>
    <source>
        <strain evidence="2 3">15-R06ZXC-3</strain>
    </source>
</reference>
<dbReference type="EMBL" id="JBFRYC010000022">
    <property type="protein sequence ID" value="MEX1663649.1"/>
    <property type="molecule type" value="Genomic_DNA"/>
</dbReference>
<keyword evidence="1" id="KW-1133">Transmembrane helix</keyword>
<keyword evidence="1" id="KW-0472">Membrane</keyword>
<evidence type="ECO:0000313" key="2">
    <source>
        <dbReference type="EMBL" id="MEX1663649.1"/>
    </source>
</evidence>
<keyword evidence="3" id="KW-1185">Reference proteome</keyword>
<keyword evidence="1" id="KW-0812">Transmembrane</keyword>
<name>A0ABV3TPZ6_9RHOB</name>
<protein>
    <submittedName>
        <fullName evidence="2">DUF2127 domain-containing protein</fullName>
    </submittedName>
</protein>
<dbReference type="Proteomes" id="UP001557465">
    <property type="component" value="Unassembled WGS sequence"/>
</dbReference>
<sequence>MENPRNFVATHIMNAAQQQSGSTRALYTLYLISQGLIKAALIVGLLQRSFWSIKGPKPLPSQD</sequence>
<accession>A0ABV3TPZ6</accession>
<gene>
    <name evidence="2" type="ORF">AB4874_18850</name>
</gene>
<dbReference type="RefSeq" id="WP_368393149.1">
    <property type="nucleotide sequence ID" value="NZ_JBFRYC010000022.1"/>
</dbReference>
<organism evidence="2 3">
    <name type="scientific">Thioclava arctica</name>
    <dbReference type="NCBI Taxonomy" id="3238301"/>
    <lineage>
        <taxon>Bacteria</taxon>
        <taxon>Pseudomonadati</taxon>
        <taxon>Pseudomonadota</taxon>
        <taxon>Alphaproteobacteria</taxon>
        <taxon>Rhodobacterales</taxon>
        <taxon>Paracoccaceae</taxon>
        <taxon>Thioclava</taxon>
    </lineage>
</organism>
<proteinExistence type="predicted"/>
<dbReference type="Pfam" id="PF09900">
    <property type="entry name" value="DUF2127"/>
    <property type="match status" value="1"/>
</dbReference>
<comment type="caution">
    <text evidence="2">The sequence shown here is derived from an EMBL/GenBank/DDBJ whole genome shotgun (WGS) entry which is preliminary data.</text>
</comment>
<feature type="transmembrane region" description="Helical" evidence="1">
    <location>
        <begin position="27"/>
        <end position="46"/>
    </location>
</feature>
<evidence type="ECO:0000256" key="1">
    <source>
        <dbReference type="SAM" id="Phobius"/>
    </source>
</evidence>
<dbReference type="InterPro" id="IPR021125">
    <property type="entry name" value="DUF2127"/>
</dbReference>